<keyword evidence="1" id="KW-1133">Transmembrane helix</keyword>
<protein>
    <recommendedName>
        <fullName evidence="4">Secreted protein</fullName>
    </recommendedName>
</protein>
<accession>A0ABV1A8Q7</accession>
<comment type="caution">
    <text evidence="2">The sequence shown here is derived from an EMBL/GenBank/DDBJ whole genome shotgun (WGS) entry which is preliminary data.</text>
</comment>
<dbReference type="EMBL" id="JAHRIP010085874">
    <property type="protein sequence ID" value="MEQ2314909.1"/>
    <property type="molecule type" value="Genomic_DNA"/>
</dbReference>
<organism evidence="2 3">
    <name type="scientific">Ameca splendens</name>
    <dbReference type="NCBI Taxonomy" id="208324"/>
    <lineage>
        <taxon>Eukaryota</taxon>
        <taxon>Metazoa</taxon>
        <taxon>Chordata</taxon>
        <taxon>Craniata</taxon>
        <taxon>Vertebrata</taxon>
        <taxon>Euteleostomi</taxon>
        <taxon>Actinopterygii</taxon>
        <taxon>Neopterygii</taxon>
        <taxon>Teleostei</taxon>
        <taxon>Neoteleostei</taxon>
        <taxon>Acanthomorphata</taxon>
        <taxon>Ovalentaria</taxon>
        <taxon>Atherinomorphae</taxon>
        <taxon>Cyprinodontiformes</taxon>
        <taxon>Goodeidae</taxon>
        <taxon>Ameca</taxon>
    </lineage>
</organism>
<keyword evidence="3" id="KW-1185">Reference proteome</keyword>
<feature type="transmembrane region" description="Helical" evidence="1">
    <location>
        <begin position="12"/>
        <end position="31"/>
    </location>
</feature>
<evidence type="ECO:0000313" key="3">
    <source>
        <dbReference type="Proteomes" id="UP001469553"/>
    </source>
</evidence>
<proteinExistence type="predicted"/>
<evidence type="ECO:0000256" key="1">
    <source>
        <dbReference type="SAM" id="Phobius"/>
    </source>
</evidence>
<sequence length="107" mass="12280">MICFQYKSNLSLFWLWQTAWIVVHLIGFGAFGQTSSEFHSGGNSHCHLQHIDRQVGRQADSPSPFQAMLKKRLRWSSHGEGRCPMSRLKKKTRMLHSNPMCVCVCVC</sequence>
<keyword evidence="1" id="KW-0812">Transmembrane</keyword>
<evidence type="ECO:0008006" key="4">
    <source>
        <dbReference type="Google" id="ProtNLM"/>
    </source>
</evidence>
<name>A0ABV1A8Q7_9TELE</name>
<gene>
    <name evidence="2" type="ORF">AMECASPLE_016794</name>
</gene>
<dbReference type="Proteomes" id="UP001469553">
    <property type="component" value="Unassembled WGS sequence"/>
</dbReference>
<feature type="non-terminal residue" evidence="2">
    <location>
        <position position="107"/>
    </location>
</feature>
<evidence type="ECO:0000313" key="2">
    <source>
        <dbReference type="EMBL" id="MEQ2314909.1"/>
    </source>
</evidence>
<keyword evidence="1" id="KW-0472">Membrane</keyword>
<reference evidence="2 3" key="1">
    <citation type="submission" date="2021-06" db="EMBL/GenBank/DDBJ databases">
        <authorList>
            <person name="Palmer J.M."/>
        </authorList>
    </citation>
    <scope>NUCLEOTIDE SEQUENCE [LARGE SCALE GENOMIC DNA]</scope>
    <source>
        <strain evidence="2 3">AS_MEX2019</strain>
        <tissue evidence="2">Muscle</tissue>
    </source>
</reference>